<dbReference type="GO" id="GO:0003677">
    <property type="term" value="F:DNA binding"/>
    <property type="evidence" value="ECO:0007669"/>
    <property type="project" value="UniProtKB-UniRule"/>
</dbReference>
<dbReference type="PROSITE" id="PS51740">
    <property type="entry name" value="SPOVT_ABRB"/>
    <property type="match status" value="1"/>
</dbReference>
<dbReference type="SMART" id="SM00966">
    <property type="entry name" value="SpoVT_AbrB"/>
    <property type="match status" value="1"/>
</dbReference>
<sequence length="109" mass="11772">MNDSTIIERTCKVSSKGQTTLPLAVRQILGVRDGGKIVVRADGNRIIIEPAETEHQDPAIGAFLKLISDDIAAARNIAALPDDLLQTLRQALKEVDVDLDEPIEGDVCL</sequence>
<dbReference type="SUPFAM" id="SSF89447">
    <property type="entry name" value="AbrB/MazE/MraZ-like"/>
    <property type="match status" value="1"/>
</dbReference>
<dbReference type="InterPro" id="IPR007159">
    <property type="entry name" value="SpoVT-AbrB_dom"/>
</dbReference>
<dbReference type="NCBIfam" id="TIGR01439">
    <property type="entry name" value="lp_hng_hel_AbrB"/>
    <property type="match status" value="1"/>
</dbReference>
<feature type="domain" description="SpoVT-AbrB" evidence="2">
    <location>
        <begin position="8"/>
        <end position="53"/>
    </location>
</feature>
<dbReference type="AlphaFoldDB" id="A0A3B9ISC9"/>
<name>A0A3B9ISC9_9PROT</name>
<dbReference type="Pfam" id="PF15937">
    <property type="entry name" value="PrlF_antitoxin"/>
    <property type="match status" value="1"/>
</dbReference>
<reference evidence="3 4" key="1">
    <citation type="journal article" date="2018" name="Nat. Biotechnol.">
        <title>A standardized bacterial taxonomy based on genome phylogeny substantially revises the tree of life.</title>
        <authorList>
            <person name="Parks D.H."/>
            <person name="Chuvochina M."/>
            <person name="Waite D.W."/>
            <person name="Rinke C."/>
            <person name="Skarshewski A."/>
            <person name="Chaumeil P.A."/>
            <person name="Hugenholtz P."/>
        </authorList>
    </citation>
    <scope>NUCLEOTIDE SEQUENCE [LARGE SCALE GENOMIC DNA]</scope>
    <source>
        <strain evidence="3">UBA8739</strain>
    </source>
</reference>
<dbReference type="InterPro" id="IPR037914">
    <property type="entry name" value="SpoVT-AbrB_sf"/>
</dbReference>
<dbReference type="GO" id="GO:0003700">
    <property type="term" value="F:DNA-binding transcription factor activity"/>
    <property type="evidence" value="ECO:0007669"/>
    <property type="project" value="InterPro"/>
</dbReference>
<evidence type="ECO:0000313" key="3">
    <source>
        <dbReference type="EMBL" id="HAE50129.1"/>
    </source>
</evidence>
<protein>
    <submittedName>
        <fullName evidence="3">AbrB family transcriptional regulator</fullName>
    </submittedName>
</protein>
<evidence type="ECO:0000259" key="2">
    <source>
        <dbReference type="PROSITE" id="PS51740"/>
    </source>
</evidence>
<dbReference type="GO" id="GO:0001558">
    <property type="term" value="P:regulation of cell growth"/>
    <property type="evidence" value="ECO:0007669"/>
    <property type="project" value="InterPro"/>
</dbReference>
<evidence type="ECO:0000256" key="1">
    <source>
        <dbReference type="PROSITE-ProRule" id="PRU01076"/>
    </source>
</evidence>
<proteinExistence type="predicted"/>
<dbReference type="Gene3D" id="2.10.260.10">
    <property type="match status" value="1"/>
</dbReference>
<dbReference type="Proteomes" id="UP000257706">
    <property type="component" value="Unassembled WGS sequence"/>
</dbReference>
<dbReference type="InterPro" id="IPR031848">
    <property type="entry name" value="PrlF_antitoxin"/>
</dbReference>
<evidence type="ECO:0000313" key="4">
    <source>
        <dbReference type="Proteomes" id="UP000257706"/>
    </source>
</evidence>
<dbReference type="GO" id="GO:0097351">
    <property type="term" value="F:toxin sequestering activity"/>
    <property type="evidence" value="ECO:0007669"/>
    <property type="project" value="InterPro"/>
</dbReference>
<organism evidence="3 4">
    <name type="scientific">Tistrella mobilis</name>
    <dbReference type="NCBI Taxonomy" id="171437"/>
    <lineage>
        <taxon>Bacteria</taxon>
        <taxon>Pseudomonadati</taxon>
        <taxon>Pseudomonadota</taxon>
        <taxon>Alphaproteobacteria</taxon>
        <taxon>Geminicoccales</taxon>
        <taxon>Geminicoccaceae</taxon>
        <taxon>Tistrella</taxon>
    </lineage>
</organism>
<gene>
    <name evidence="3" type="ORF">DCK97_22190</name>
</gene>
<dbReference type="EMBL" id="DMAI01000357">
    <property type="protein sequence ID" value="HAE50129.1"/>
    <property type="molecule type" value="Genomic_DNA"/>
</dbReference>
<accession>A0A3B9ISC9</accession>
<keyword evidence="1" id="KW-0238">DNA-binding</keyword>
<comment type="caution">
    <text evidence="3">The sequence shown here is derived from an EMBL/GenBank/DDBJ whole genome shotgun (WGS) entry which is preliminary data.</text>
</comment>
<dbReference type="RefSeq" id="WP_296715348.1">
    <property type="nucleotide sequence ID" value="NZ_CP121017.1"/>
</dbReference>